<proteinExistence type="predicted"/>
<sequence>MKNTLKFVLLILGAILIGYGIYTLFFPHISLENGTEKVLAESDSTQSFAMICLGVLSLVCGIAFRKK</sequence>
<protein>
    <recommendedName>
        <fullName evidence="4">LPXTG-motif cell wall anchor domain-containing protein</fullName>
    </recommendedName>
</protein>
<evidence type="ECO:0000256" key="1">
    <source>
        <dbReference type="SAM" id="Phobius"/>
    </source>
</evidence>
<dbReference type="RefSeq" id="WP_073147828.1">
    <property type="nucleotide sequence ID" value="NZ_FQYY01000001.1"/>
</dbReference>
<dbReference type="OrthoDB" id="1454197at2"/>
<dbReference type="EMBL" id="FQYY01000001">
    <property type="protein sequence ID" value="SHI40714.1"/>
    <property type="molecule type" value="Genomic_DNA"/>
</dbReference>
<keyword evidence="1" id="KW-1133">Transmembrane helix</keyword>
<dbReference type="STRING" id="579105.SAMN04488096_101476"/>
<feature type="transmembrane region" description="Helical" evidence="1">
    <location>
        <begin position="46"/>
        <end position="64"/>
    </location>
</feature>
<name>A0A1M6AW50_9FLAO</name>
<evidence type="ECO:0008006" key="4">
    <source>
        <dbReference type="Google" id="ProtNLM"/>
    </source>
</evidence>
<reference evidence="2 3" key="1">
    <citation type="submission" date="2016-11" db="EMBL/GenBank/DDBJ databases">
        <authorList>
            <person name="Jaros S."/>
            <person name="Januszkiewicz K."/>
            <person name="Wedrychowicz H."/>
        </authorList>
    </citation>
    <scope>NUCLEOTIDE SEQUENCE [LARGE SCALE GENOMIC DNA]</scope>
    <source>
        <strain evidence="2 3">DSM 21425</strain>
    </source>
</reference>
<feature type="transmembrane region" description="Helical" evidence="1">
    <location>
        <begin position="7"/>
        <end position="26"/>
    </location>
</feature>
<organism evidence="2 3">
    <name type="scientific">Mesonia phycicola</name>
    <dbReference type="NCBI Taxonomy" id="579105"/>
    <lineage>
        <taxon>Bacteria</taxon>
        <taxon>Pseudomonadati</taxon>
        <taxon>Bacteroidota</taxon>
        <taxon>Flavobacteriia</taxon>
        <taxon>Flavobacteriales</taxon>
        <taxon>Flavobacteriaceae</taxon>
        <taxon>Mesonia</taxon>
    </lineage>
</organism>
<evidence type="ECO:0000313" key="2">
    <source>
        <dbReference type="EMBL" id="SHI40714.1"/>
    </source>
</evidence>
<evidence type="ECO:0000313" key="3">
    <source>
        <dbReference type="Proteomes" id="UP000184225"/>
    </source>
</evidence>
<keyword evidence="1" id="KW-0812">Transmembrane</keyword>
<accession>A0A1M6AW50</accession>
<keyword evidence="1" id="KW-0472">Membrane</keyword>
<dbReference type="Proteomes" id="UP000184225">
    <property type="component" value="Unassembled WGS sequence"/>
</dbReference>
<keyword evidence="3" id="KW-1185">Reference proteome</keyword>
<gene>
    <name evidence="2" type="ORF">SAMN04488096_101476</name>
</gene>
<dbReference type="AlphaFoldDB" id="A0A1M6AW50"/>